<dbReference type="GO" id="GO:0043041">
    <property type="term" value="P:amino acid activation for nonribosomal peptide biosynthetic process"/>
    <property type="evidence" value="ECO:0007669"/>
    <property type="project" value="TreeGrafter"/>
</dbReference>
<dbReference type="Gene3D" id="3.30.559.30">
    <property type="entry name" value="Nonribosomal peptide synthetase, condensation domain"/>
    <property type="match status" value="1"/>
</dbReference>
<comment type="caution">
    <text evidence="2">The sequence shown here is derived from an EMBL/GenBank/DDBJ whole genome shotgun (WGS) entry which is preliminary data.</text>
</comment>
<evidence type="ECO:0000313" key="2">
    <source>
        <dbReference type="EMBL" id="MBB4910648.1"/>
    </source>
</evidence>
<evidence type="ECO:0000259" key="1">
    <source>
        <dbReference type="Pfam" id="PF00668"/>
    </source>
</evidence>
<dbReference type="PANTHER" id="PTHR45527:SF1">
    <property type="entry name" value="FATTY ACID SYNTHASE"/>
    <property type="match status" value="1"/>
</dbReference>
<gene>
    <name evidence="2" type="ORF">FHR82_006907</name>
</gene>
<dbReference type="InterPro" id="IPR023213">
    <property type="entry name" value="CAT-like_dom_sf"/>
</dbReference>
<feature type="domain" description="Condensation" evidence="1">
    <location>
        <begin position="46"/>
        <end position="205"/>
    </location>
</feature>
<keyword evidence="3" id="KW-1185">Reference proteome</keyword>
<dbReference type="RefSeq" id="WP_184814713.1">
    <property type="nucleotide sequence ID" value="NZ_JACHJQ010000008.1"/>
</dbReference>
<protein>
    <recommendedName>
        <fullName evidence="1">Condensation domain-containing protein</fullName>
    </recommendedName>
</protein>
<sequence>MVEALDRAGDFPCTWDQNETLSSAHHGIKKPDPVVKSWFVGERATVTALRDAWWAVVARHPALRVCYRQDQPGYWTQRILPVEAVEAWFTVLDDPDDGEVARLRARVGPHTGQLFAVIVACGRTGRTLHLALDHICADGWSLAVIIDELSDLLAGRHVDTDVVDMEFFRHCLDNAPSAEEKDRLAESWAAAPPGTFPPYQVPPLRLPDTTGGYAVESSRAVLPWTSFAFDGRAAAAGVGPALLTRWLAEVHGAEPGEFPMVVGVSGRRSREQQRSVGMYFAWHMLSVPVDDSSLATRARRTHGRLLTLLRRPPPPFALDSAIRVPELAGARNWPYEMSPRFLYANHLTPMPPLLVGGAPAEIVPAGDDVVRGFGLARVVSRSRPDGLELEFVARSDLLGTGVTDRLARHAAGTVSSGMAP</sequence>
<dbReference type="PANTHER" id="PTHR45527">
    <property type="entry name" value="NONRIBOSOMAL PEPTIDE SYNTHETASE"/>
    <property type="match status" value="1"/>
</dbReference>
<accession>A0A7W7VHP8</accession>
<name>A0A7W7VHP8_9PSEU</name>
<dbReference type="EMBL" id="JACHJQ010000008">
    <property type="protein sequence ID" value="MBB4910648.1"/>
    <property type="molecule type" value="Genomic_DNA"/>
</dbReference>
<proteinExistence type="predicted"/>
<dbReference type="AlphaFoldDB" id="A0A7W7VHP8"/>
<dbReference type="Pfam" id="PF00668">
    <property type="entry name" value="Condensation"/>
    <property type="match status" value="1"/>
</dbReference>
<dbReference type="Gene3D" id="3.30.559.10">
    <property type="entry name" value="Chloramphenicol acetyltransferase-like domain"/>
    <property type="match status" value="1"/>
</dbReference>
<reference evidence="2 3" key="1">
    <citation type="submission" date="2020-08" db="EMBL/GenBank/DDBJ databases">
        <title>Genomic Encyclopedia of Type Strains, Phase III (KMG-III): the genomes of soil and plant-associated and newly described type strains.</title>
        <authorList>
            <person name="Whitman W."/>
        </authorList>
    </citation>
    <scope>NUCLEOTIDE SEQUENCE [LARGE SCALE GENOMIC DNA]</scope>
    <source>
        <strain evidence="2 3">CECT 8960</strain>
    </source>
</reference>
<dbReference type="GO" id="GO:0031177">
    <property type="term" value="F:phosphopantetheine binding"/>
    <property type="evidence" value="ECO:0007669"/>
    <property type="project" value="TreeGrafter"/>
</dbReference>
<organism evidence="2 3">
    <name type="scientific">Actinophytocola algeriensis</name>
    <dbReference type="NCBI Taxonomy" id="1768010"/>
    <lineage>
        <taxon>Bacteria</taxon>
        <taxon>Bacillati</taxon>
        <taxon>Actinomycetota</taxon>
        <taxon>Actinomycetes</taxon>
        <taxon>Pseudonocardiales</taxon>
        <taxon>Pseudonocardiaceae</taxon>
    </lineage>
</organism>
<evidence type="ECO:0000313" key="3">
    <source>
        <dbReference type="Proteomes" id="UP000520767"/>
    </source>
</evidence>
<dbReference type="GO" id="GO:0003824">
    <property type="term" value="F:catalytic activity"/>
    <property type="evidence" value="ECO:0007669"/>
    <property type="project" value="InterPro"/>
</dbReference>
<dbReference type="GO" id="GO:0044550">
    <property type="term" value="P:secondary metabolite biosynthetic process"/>
    <property type="evidence" value="ECO:0007669"/>
    <property type="project" value="TreeGrafter"/>
</dbReference>
<dbReference type="SUPFAM" id="SSF52777">
    <property type="entry name" value="CoA-dependent acyltransferases"/>
    <property type="match status" value="2"/>
</dbReference>
<dbReference type="GO" id="GO:0008610">
    <property type="term" value="P:lipid biosynthetic process"/>
    <property type="evidence" value="ECO:0007669"/>
    <property type="project" value="UniProtKB-ARBA"/>
</dbReference>
<dbReference type="GO" id="GO:0005737">
    <property type="term" value="C:cytoplasm"/>
    <property type="evidence" value="ECO:0007669"/>
    <property type="project" value="TreeGrafter"/>
</dbReference>
<dbReference type="Proteomes" id="UP000520767">
    <property type="component" value="Unassembled WGS sequence"/>
</dbReference>
<dbReference type="InterPro" id="IPR001242">
    <property type="entry name" value="Condensation_dom"/>
</dbReference>